<evidence type="ECO:0000259" key="2">
    <source>
        <dbReference type="Pfam" id="PF06580"/>
    </source>
</evidence>
<dbReference type="InterPro" id="IPR050640">
    <property type="entry name" value="Bact_2-comp_sensor_kinase"/>
</dbReference>
<dbReference type="InterPro" id="IPR036890">
    <property type="entry name" value="HATPase_C_sf"/>
</dbReference>
<keyword evidence="4" id="KW-1185">Reference proteome</keyword>
<dbReference type="SUPFAM" id="SSF55874">
    <property type="entry name" value="ATPase domain of HSP90 chaperone/DNA topoisomerase II/histidine kinase"/>
    <property type="match status" value="1"/>
</dbReference>
<evidence type="ECO:0000313" key="4">
    <source>
        <dbReference type="Proteomes" id="UP001153404"/>
    </source>
</evidence>
<gene>
    <name evidence="3" type="ORF">OMP40_35675</name>
</gene>
<accession>A0A9X4QWY6</accession>
<dbReference type="GO" id="GO:0016020">
    <property type="term" value="C:membrane"/>
    <property type="evidence" value="ECO:0007669"/>
    <property type="project" value="InterPro"/>
</dbReference>
<feature type="domain" description="Signal transduction histidine kinase internal region" evidence="2">
    <location>
        <begin position="1"/>
        <end position="43"/>
    </location>
</feature>
<sequence>MVTSLSKFYRTALNRGDNIISVRDEIENMKSYVDIVLMTSGHRFDVVCDLDESCYDYGTINLILQPLVENAVKHGINKKVGRQRPARDQAARRRGHDRIQRSRQRAGDRTASAKRAANQAHGRLRLEERGRTNQTNVRRRIRTADRKRGRPGNVHAGRDPEAGDAERRRG</sequence>
<proteinExistence type="predicted"/>
<feature type="region of interest" description="Disordered" evidence="1">
    <location>
        <begin position="76"/>
        <end position="170"/>
    </location>
</feature>
<comment type="caution">
    <text evidence="3">The sequence shown here is derived from an EMBL/GenBank/DDBJ whole genome shotgun (WGS) entry which is preliminary data.</text>
</comment>
<evidence type="ECO:0000256" key="1">
    <source>
        <dbReference type="SAM" id="MobiDB-lite"/>
    </source>
</evidence>
<dbReference type="Pfam" id="PF06580">
    <property type="entry name" value="His_kinase"/>
    <property type="match status" value="1"/>
</dbReference>
<dbReference type="InterPro" id="IPR010559">
    <property type="entry name" value="Sig_transdc_His_kin_internal"/>
</dbReference>
<dbReference type="PANTHER" id="PTHR34220">
    <property type="entry name" value="SENSOR HISTIDINE KINASE YPDA"/>
    <property type="match status" value="1"/>
</dbReference>
<dbReference type="AlphaFoldDB" id="A0A9X4QWY6"/>
<organism evidence="3 4">
    <name type="scientific">Cohnella rhizosphaerae</name>
    <dbReference type="NCBI Taxonomy" id="1457232"/>
    <lineage>
        <taxon>Bacteria</taxon>
        <taxon>Bacillati</taxon>
        <taxon>Bacillota</taxon>
        <taxon>Bacilli</taxon>
        <taxon>Bacillales</taxon>
        <taxon>Paenibacillaceae</taxon>
        <taxon>Cohnella</taxon>
    </lineage>
</organism>
<protein>
    <recommendedName>
        <fullName evidence="2">Signal transduction histidine kinase internal region domain-containing protein</fullName>
    </recommendedName>
</protein>
<feature type="compositionally biased region" description="Basic residues" evidence="1">
    <location>
        <begin position="137"/>
        <end position="150"/>
    </location>
</feature>
<reference evidence="3" key="1">
    <citation type="submission" date="2022-10" db="EMBL/GenBank/DDBJ databases">
        <title>Comparative genomic analysis of Cohnella hashimotonis sp. nov., isolated from the International Space Station.</title>
        <authorList>
            <person name="Simpson A."/>
            <person name="Venkateswaran K."/>
        </authorList>
    </citation>
    <scope>NUCLEOTIDE SEQUENCE</scope>
    <source>
        <strain evidence="3">DSM 28161</strain>
    </source>
</reference>
<dbReference type="EMBL" id="JAPDIA010000009">
    <property type="protein sequence ID" value="MDG0814033.1"/>
    <property type="molecule type" value="Genomic_DNA"/>
</dbReference>
<dbReference type="PANTHER" id="PTHR34220:SF7">
    <property type="entry name" value="SENSOR HISTIDINE KINASE YPDA"/>
    <property type="match status" value="1"/>
</dbReference>
<dbReference type="GO" id="GO:0000155">
    <property type="term" value="F:phosphorelay sensor kinase activity"/>
    <property type="evidence" value="ECO:0007669"/>
    <property type="project" value="InterPro"/>
</dbReference>
<feature type="compositionally biased region" description="Basic and acidic residues" evidence="1">
    <location>
        <begin position="85"/>
        <end position="108"/>
    </location>
</feature>
<name>A0A9X4QWY6_9BACL</name>
<dbReference type="Proteomes" id="UP001153404">
    <property type="component" value="Unassembled WGS sequence"/>
</dbReference>
<feature type="compositionally biased region" description="Basic and acidic residues" evidence="1">
    <location>
        <begin position="156"/>
        <end position="170"/>
    </location>
</feature>
<evidence type="ECO:0000313" key="3">
    <source>
        <dbReference type="EMBL" id="MDG0814033.1"/>
    </source>
</evidence>